<comment type="function">
    <text evidence="1 6">Assembles around the rod to form the L-ring and probably protects the motor/basal body from shearing forces during rotation.</text>
</comment>
<evidence type="ECO:0000256" key="4">
    <source>
        <dbReference type="ARBA" id="ARBA00022729"/>
    </source>
</evidence>
<dbReference type="PRINTS" id="PR01010">
    <property type="entry name" value="FLGPRINGFLGI"/>
</dbReference>
<evidence type="ECO:0000256" key="3">
    <source>
        <dbReference type="ARBA" id="ARBA00008994"/>
    </source>
</evidence>
<dbReference type="AlphaFoldDB" id="A0A9X3CJV5"/>
<keyword evidence="7" id="KW-0966">Cell projection</keyword>
<dbReference type="GO" id="GO:0009428">
    <property type="term" value="C:bacterial-type flagellum basal body, distal rod, P ring"/>
    <property type="evidence" value="ECO:0007669"/>
    <property type="project" value="InterPro"/>
</dbReference>
<reference evidence="7" key="1">
    <citation type="submission" date="2022-02" db="EMBL/GenBank/DDBJ databases">
        <title>Vibrio sp. nov, a new bacterium isolated from seawater.</title>
        <authorList>
            <person name="Yuan Y."/>
        </authorList>
    </citation>
    <scope>NUCLEOTIDE SEQUENCE</scope>
    <source>
        <strain evidence="7">ZSDZ65</strain>
    </source>
</reference>
<protein>
    <recommendedName>
        <fullName evidence="6">Flagellar P-ring protein</fullName>
    </recommendedName>
    <alternativeName>
        <fullName evidence="6">Basal body P-ring protein</fullName>
    </alternativeName>
</protein>
<keyword evidence="4" id="KW-0732">Signal</keyword>
<proteinExistence type="inferred from homology"/>
<keyword evidence="7" id="KW-0282">Flagellum</keyword>
<evidence type="ECO:0000313" key="7">
    <source>
        <dbReference type="EMBL" id="MCW8344626.1"/>
    </source>
</evidence>
<keyword evidence="5 6" id="KW-0975">Bacterial flagellum</keyword>
<accession>A0A9X3CJV5</accession>
<keyword evidence="7" id="KW-0969">Cilium</keyword>
<comment type="caution">
    <text evidence="7">The sequence shown here is derived from an EMBL/GenBank/DDBJ whole genome shotgun (WGS) entry which is preliminary data.</text>
</comment>
<dbReference type="Pfam" id="PF02119">
    <property type="entry name" value="FlgI"/>
    <property type="match status" value="1"/>
</dbReference>
<dbReference type="GO" id="GO:0071973">
    <property type="term" value="P:bacterial-type flagellum-dependent cell motility"/>
    <property type="evidence" value="ECO:0007669"/>
    <property type="project" value="InterPro"/>
</dbReference>
<gene>
    <name evidence="6" type="primary">flgI</name>
    <name evidence="7" type="ORF">MD535_01100</name>
</gene>
<dbReference type="RefSeq" id="WP_265673054.1">
    <property type="nucleotide sequence ID" value="NZ_JAKRRY010000001.1"/>
</dbReference>
<dbReference type="PANTHER" id="PTHR30381:SF0">
    <property type="entry name" value="FLAGELLAR P-RING PROTEIN"/>
    <property type="match status" value="1"/>
</dbReference>
<comment type="subcellular location">
    <subcellularLocation>
        <location evidence="2 6">Bacterial flagellum basal body</location>
    </subcellularLocation>
</comment>
<keyword evidence="8" id="KW-1185">Reference proteome</keyword>
<name>A0A9X3CJV5_9VIBR</name>
<dbReference type="EMBL" id="JAKRRY010000001">
    <property type="protein sequence ID" value="MCW8344626.1"/>
    <property type="molecule type" value="Genomic_DNA"/>
</dbReference>
<dbReference type="PANTHER" id="PTHR30381">
    <property type="entry name" value="FLAGELLAR P-RING PERIPLASMIC PROTEIN FLGI"/>
    <property type="match status" value="1"/>
</dbReference>
<dbReference type="HAMAP" id="MF_00416">
    <property type="entry name" value="FlgI"/>
    <property type="match status" value="1"/>
</dbReference>
<comment type="subunit">
    <text evidence="6">The basal body constitutes a major portion of the flagellar organelle and consists of four rings (L,P,S, and M) mounted on a central rod.</text>
</comment>
<dbReference type="GO" id="GO:0030288">
    <property type="term" value="C:outer membrane-bounded periplasmic space"/>
    <property type="evidence" value="ECO:0007669"/>
    <property type="project" value="InterPro"/>
</dbReference>
<dbReference type="GO" id="GO:0005198">
    <property type="term" value="F:structural molecule activity"/>
    <property type="evidence" value="ECO:0007669"/>
    <property type="project" value="InterPro"/>
</dbReference>
<comment type="similarity">
    <text evidence="3 6">Belongs to the FlgI family.</text>
</comment>
<organism evidence="7 8">
    <name type="scientific">Vibrio qingdaonensis</name>
    <dbReference type="NCBI Taxonomy" id="2829491"/>
    <lineage>
        <taxon>Bacteria</taxon>
        <taxon>Pseudomonadati</taxon>
        <taxon>Pseudomonadota</taxon>
        <taxon>Gammaproteobacteria</taxon>
        <taxon>Vibrionales</taxon>
        <taxon>Vibrionaceae</taxon>
        <taxon>Vibrio</taxon>
    </lineage>
</organism>
<evidence type="ECO:0000256" key="1">
    <source>
        <dbReference type="ARBA" id="ARBA00002591"/>
    </source>
</evidence>
<dbReference type="Proteomes" id="UP001155587">
    <property type="component" value="Unassembled WGS sequence"/>
</dbReference>
<evidence type="ECO:0000256" key="2">
    <source>
        <dbReference type="ARBA" id="ARBA00004117"/>
    </source>
</evidence>
<evidence type="ECO:0000313" key="8">
    <source>
        <dbReference type="Proteomes" id="UP001155587"/>
    </source>
</evidence>
<dbReference type="NCBIfam" id="NF003676">
    <property type="entry name" value="PRK05303.1"/>
    <property type="match status" value="1"/>
</dbReference>
<dbReference type="InterPro" id="IPR001782">
    <property type="entry name" value="Flag_FlgI"/>
</dbReference>
<evidence type="ECO:0000256" key="6">
    <source>
        <dbReference type="HAMAP-Rule" id="MF_00416"/>
    </source>
</evidence>
<sequence>MEVIRPLHLGFGKSIDAWLFPCAYLTNWFSLVALVLCLLPLTVFGARPIAEISVVYGDRQNQLIGYGLVVGLDGSGDKSQVKFTQQSVVNMIKQFGVQLDDATNPKLKNVAAVSVTASVEPHMGAGQTLTVTASSLGDAKSLRGGTLLLTPLRGIDGEVYAVAQGSLVVGGFNATGENGTSVTRNTPTVGRIPNGATLEREITSGFDSDPTIRLQLKQPNYETALNISKVINQTFGGQVAKAINKGQVEVSAPQDSEDRVMFVAMIQALEVDEGRKLPKVVFNSRTGTVVISQNVTVSEAAVSQGGITVTILESESVSQPGGAFNTAGETAVVQNSQITIDEEDATTMVWPRGTNLQEIVDAINNIGASPEALMQILQALDEVGAINGDLVVI</sequence>
<evidence type="ECO:0000256" key="5">
    <source>
        <dbReference type="ARBA" id="ARBA00023143"/>
    </source>
</evidence>